<protein>
    <submittedName>
        <fullName evidence="1">Uncharacterized protein</fullName>
    </submittedName>
</protein>
<organism evidence="1 2">
    <name type="scientific">Cucumis melo var. makuwa</name>
    <name type="common">Oriental melon</name>
    <dbReference type="NCBI Taxonomy" id="1194695"/>
    <lineage>
        <taxon>Eukaryota</taxon>
        <taxon>Viridiplantae</taxon>
        <taxon>Streptophyta</taxon>
        <taxon>Embryophyta</taxon>
        <taxon>Tracheophyta</taxon>
        <taxon>Spermatophyta</taxon>
        <taxon>Magnoliopsida</taxon>
        <taxon>eudicotyledons</taxon>
        <taxon>Gunneridae</taxon>
        <taxon>Pentapetalae</taxon>
        <taxon>rosids</taxon>
        <taxon>fabids</taxon>
        <taxon>Cucurbitales</taxon>
        <taxon>Cucurbitaceae</taxon>
        <taxon>Benincaseae</taxon>
        <taxon>Cucumis</taxon>
    </lineage>
</organism>
<proteinExistence type="predicted"/>
<sequence length="140" mass="15198">MQSSVTVELSVINELLMTLLKGKAVDSQQCYSSGEGTSFNASEVDTLVDDVFIDIPASIIDDQLIDKEKGTYISEDLRGGIILIDIPLGGEDVPPLLVQPLLEPKDEIHIFTHCILLYGDFSNNVTPPPGLPATLDRKMA</sequence>
<dbReference type="Proteomes" id="UP000321947">
    <property type="component" value="Unassembled WGS sequence"/>
</dbReference>
<reference evidence="1 2" key="1">
    <citation type="submission" date="2019-08" db="EMBL/GenBank/DDBJ databases">
        <title>Draft genome sequences of two oriental melons (Cucumis melo L. var makuwa).</title>
        <authorList>
            <person name="Kwon S.-Y."/>
        </authorList>
    </citation>
    <scope>NUCLEOTIDE SEQUENCE [LARGE SCALE GENOMIC DNA]</scope>
    <source>
        <strain evidence="2">cv. Chang Bougi</strain>
        <tissue evidence="1">Leaf</tissue>
    </source>
</reference>
<evidence type="ECO:0000313" key="2">
    <source>
        <dbReference type="Proteomes" id="UP000321947"/>
    </source>
</evidence>
<name>A0A5D3CAX9_CUCMM</name>
<accession>A0A5D3CAX9</accession>
<comment type="caution">
    <text evidence="1">The sequence shown here is derived from an EMBL/GenBank/DDBJ whole genome shotgun (WGS) entry which is preliminary data.</text>
</comment>
<dbReference type="EMBL" id="SSTD01013242">
    <property type="protein sequence ID" value="TYK07506.1"/>
    <property type="molecule type" value="Genomic_DNA"/>
</dbReference>
<gene>
    <name evidence="1" type="ORF">E5676_scaffold1702G00230</name>
</gene>
<dbReference type="AlphaFoldDB" id="A0A5D3CAX9"/>
<evidence type="ECO:0000313" key="1">
    <source>
        <dbReference type="EMBL" id="TYK07506.1"/>
    </source>
</evidence>